<accession>A0A4S2D216</accession>
<feature type="transmembrane region" description="Helical" evidence="6">
    <location>
        <begin position="177"/>
        <end position="202"/>
    </location>
</feature>
<evidence type="ECO:0000256" key="2">
    <source>
        <dbReference type="ARBA" id="ARBA00022475"/>
    </source>
</evidence>
<evidence type="ECO:0000256" key="6">
    <source>
        <dbReference type="SAM" id="Phobius"/>
    </source>
</evidence>
<evidence type="ECO:0000256" key="5">
    <source>
        <dbReference type="ARBA" id="ARBA00023136"/>
    </source>
</evidence>
<dbReference type="RefSeq" id="WP_136004373.1">
    <property type="nucleotide sequence ID" value="NZ_SRYW01000005.1"/>
</dbReference>
<dbReference type="PANTHER" id="PTHR30294:SF46">
    <property type="entry name" value="ABC TRANSPORTER PERMEASE"/>
    <property type="match status" value="1"/>
</dbReference>
<dbReference type="Proteomes" id="UP000306631">
    <property type="component" value="Unassembled WGS sequence"/>
</dbReference>
<dbReference type="AlphaFoldDB" id="A0A4S2D216"/>
<dbReference type="OrthoDB" id="9811522at2"/>
<reference evidence="8 9" key="1">
    <citation type="submission" date="2019-04" db="EMBL/GenBank/DDBJ databases">
        <title>Microbes associate with the intestines of laboratory mice.</title>
        <authorList>
            <person name="Navarre W."/>
            <person name="Wong E."/>
            <person name="Huang K."/>
            <person name="Tropini C."/>
            <person name="Ng K."/>
            <person name="Yu B."/>
        </authorList>
    </citation>
    <scope>NUCLEOTIDE SEQUENCE [LARGE SCALE GENOMIC DNA]</scope>
    <source>
        <strain evidence="8 9">NM62_B4-13</strain>
    </source>
</reference>
<keyword evidence="5 6" id="KW-0472">Membrane</keyword>
<organism evidence="8 9">
    <name type="scientific">Stenotrophomonas maltophilia</name>
    <name type="common">Pseudomonas maltophilia</name>
    <name type="synonym">Xanthomonas maltophilia</name>
    <dbReference type="NCBI Taxonomy" id="40324"/>
    <lineage>
        <taxon>Bacteria</taxon>
        <taxon>Pseudomonadati</taxon>
        <taxon>Pseudomonadota</taxon>
        <taxon>Gammaproteobacteria</taxon>
        <taxon>Lysobacterales</taxon>
        <taxon>Lysobacteraceae</taxon>
        <taxon>Stenotrophomonas</taxon>
        <taxon>Stenotrophomonas maltophilia group</taxon>
    </lineage>
</organism>
<dbReference type="Gene3D" id="3.40.1710.10">
    <property type="entry name" value="abc type-2 transporter like domain"/>
    <property type="match status" value="1"/>
</dbReference>
<dbReference type="InterPro" id="IPR013525">
    <property type="entry name" value="ABC2_TM"/>
</dbReference>
<dbReference type="PANTHER" id="PTHR30294">
    <property type="entry name" value="MEMBRANE COMPONENT OF ABC TRANSPORTER YHHJ-RELATED"/>
    <property type="match status" value="1"/>
</dbReference>
<keyword evidence="4 6" id="KW-1133">Transmembrane helix</keyword>
<keyword evidence="3 6" id="KW-0812">Transmembrane</keyword>
<evidence type="ECO:0000256" key="1">
    <source>
        <dbReference type="ARBA" id="ARBA00004651"/>
    </source>
</evidence>
<feature type="transmembrane region" description="Helical" evidence="6">
    <location>
        <begin position="20"/>
        <end position="39"/>
    </location>
</feature>
<dbReference type="Pfam" id="PF12698">
    <property type="entry name" value="ABC2_membrane_3"/>
    <property type="match status" value="1"/>
</dbReference>
<sequence>MSRVWDSLRQTLRAVLTDRYALVVMLGAVVLYSFFYPAAYRHQVAGNLPIVVVDLDQSATSRELLRRVDALNAVRIVGQPASLDQARRVMEAGHAEGILLIPDRLERDILRGGSGDLVLIGNGAYLGRASWVMAGVAEALGAFGRDAAVAQAAFMSPPQPPPIRLVQRPLYNTHEGYGSAIVAGVAELIVHQTLLMGIGVLLGTRRLALGRRLRFDLPTLSGMAVGFWLIGMLGLLYYVGFTAWVQDYPRGGNPVGVLVGGALFIAATVAFGMFIGSFFRTRERAFQYVIACSIPLFFLANLSWPAIASPRALVALSQLLPTTSGINVVVRMNQMEASVADVARELWTLVGLAVLYGGLAIWRLGPQRAPRP</sequence>
<evidence type="ECO:0000313" key="8">
    <source>
        <dbReference type="EMBL" id="TGY34921.1"/>
    </source>
</evidence>
<feature type="transmembrane region" description="Helical" evidence="6">
    <location>
        <begin position="257"/>
        <end position="279"/>
    </location>
</feature>
<feature type="transmembrane region" description="Helical" evidence="6">
    <location>
        <begin position="346"/>
        <end position="365"/>
    </location>
</feature>
<evidence type="ECO:0000256" key="3">
    <source>
        <dbReference type="ARBA" id="ARBA00022692"/>
    </source>
</evidence>
<evidence type="ECO:0000259" key="7">
    <source>
        <dbReference type="Pfam" id="PF12698"/>
    </source>
</evidence>
<dbReference type="EMBL" id="SRYW01000005">
    <property type="protein sequence ID" value="TGY34921.1"/>
    <property type="molecule type" value="Genomic_DNA"/>
</dbReference>
<protein>
    <submittedName>
        <fullName evidence="8">ABC transporter permease</fullName>
    </submittedName>
</protein>
<feature type="transmembrane region" description="Helical" evidence="6">
    <location>
        <begin position="286"/>
        <end position="307"/>
    </location>
</feature>
<gene>
    <name evidence="8" type="ORF">E5352_07940</name>
</gene>
<proteinExistence type="predicted"/>
<dbReference type="GO" id="GO:0005886">
    <property type="term" value="C:plasma membrane"/>
    <property type="evidence" value="ECO:0007669"/>
    <property type="project" value="UniProtKB-SubCell"/>
</dbReference>
<evidence type="ECO:0000256" key="4">
    <source>
        <dbReference type="ARBA" id="ARBA00022989"/>
    </source>
</evidence>
<name>A0A4S2D216_STEMA</name>
<comment type="caution">
    <text evidence="8">The sequence shown here is derived from an EMBL/GenBank/DDBJ whole genome shotgun (WGS) entry which is preliminary data.</text>
</comment>
<comment type="subcellular location">
    <subcellularLocation>
        <location evidence="1">Cell membrane</location>
        <topology evidence="1">Multi-pass membrane protein</topology>
    </subcellularLocation>
</comment>
<dbReference type="InterPro" id="IPR051449">
    <property type="entry name" value="ABC-2_transporter_component"/>
</dbReference>
<keyword evidence="2" id="KW-1003">Cell membrane</keyword>
<feature type="domain" description="ABC-2 type transporter transmembrane" evidence="7">
    <location>
        <begin position="24"/>
        <end position="362"/>
    </location>
</feature>
<dbReference type="GO" id="GO:0140359">
    <property type="term" value="F:ABC-type transporter activity"/>
    <property type="evidence" value="ECO:0007669"/>
    <property type="project" value="InterPro"/>
</dbReference>
<feature type="transmembrane region" description="Helical" evidence="6">
    <location>
        <begin position="223"/>
        <end position="245"/>
    </location>
</feature>
<evidence type="ECO:0000313" key="9">
    <source>
        <dbReference type="Proteomes" id="UP000306631"/>
    </source>
</evidence>